<dbReference type="EMBL" id="WKFB01000217">
    <property type="protein sequence ID" value="KAF6731224.1"/>
    <property type="molecule type" value="Genomic_DNA"/>
</dbReference>
<dbReference type="Proteomes" id="UP000646548">
    <property type="component" value="Unassembled WGS sequence"/>
</dbReference>
<protein>
    <submittedName>
        <fullName evidence="1">Decorin</fullName>
    </submittedName>
</protein>
<evidence type="ECO:0000313" key="2">
    <source>
        <dbReference type="Proteomes" id="UP000646548"/>
    </source>
</evidence>
<accession>A0A834CL41</accession>
<comment type="caution">
    <text evidence="1">The sequence shown here is derived from an EMBL/GenBank/DDBJ whole genome shotgun (WGS) entry which is preliminary data.</text>
</comment>
<evidence type="ECO:0000313" key="1">
    <source>
        <dbReference type="EMBL" id="KAF6731224.1"/>
    </source>
</evidence>
<sequence length="240" mass="26229">MACRPLITGDVKQLNCEEQELSNRANCKISKMHLFLFASREPLAQYHSITLASLAVFGAQNEASPPPIVWVLRGCSAVGPHLPSFLQSVSGLCPVSPFLLLCAAVSPPLCCERTHLLDFGSQSPITSWAFSATSVSSSQLRWISGVKPHFSSSSENRLPFSSTMRSACLFLLLVTACWALPFRQSGFLDFMMEDDPGSGVFEVPGGREAPVPNPGPKCPFRCQCQHRVIQCSDLEPKRRS</sequence>
<reference evidence="1" key="1">
    <citation type="journal article" name="BMC Genomics">
        <title>Long-read sequencing and de novo genome assembly of marine medaka (Oryzias melastigma).</title>
        <authorList>
            <person name="Liang P."/>
            <person name="Saqib H.S.A."/>
            <person name="Ni X."/>
            <person name="Shen Y."/>
        </authorList>
    </citation>
    <scope>NUCLEOTIDE SEQUENCE</scope>
    <source>
        <strain evidence="1">Bigg-433</strain>
    </source>
</reference>
<name>A0A834CL41_ORYME</name>
<proteinExistence type="predicted"/>
<gene>
    <name evidence="1" type="ORF">FQA47_015113</name>
</gene>
<dbReference type="AlphaFoldDB" id="A0A834CL41"/>
<organism evidence="1 2">
    <name type="scientific">Oryzias melastigma</name>
    <name type="common">Marine medaka</name>
    <dbReference type="NCBI Taxonomy" id="30732"/>
    <lineage>
        <taxon>Eukaryota</taxon>
        <taxon>Metazoa</taxon>
        <taxon>Chordata</taxon>
        <taxon>Craniata</taxon>
        <taxon>Vertebrata</taxon>
        <taxon>Euteleostomi</taxon>
        <taxon>Actinopterygii</taxon>
        <taxon>Neopterygii</taxon>
        <taxon>Teleostei</taxon>
        <taxon>Neoteleostei</taxon>
        <taxon>Acanthomorphata</taxon>
        <taxon>Ovalentaria</taxon>
        <taxon>Atherinomorphae</taxon>
        <taxon>Beloniformes</taxon>
        <taxon>Adrianichthyidae</taxon>
        <taxon>Oryziinae</taxon>
        <taxon>Oryzias</taxon>
    </lineage>
</organism>